<evidence type="ECO:0000313" key="2">
    <source>
        <dbReference type="EMBL" id="KAF2218437.1"/>
    </source>
</evidence>
<keyword evidence="2" id="KW-0436">Ligase</keyword>
<proteinExistence type="predicted"/>
<name>A0A6A6FY94_9PEZI</name>
<gene>
    <name evidence="2" type="ORF">BDZ85DRAFT_323155</name>
</gene>
<keyword evidence="3" id="KW-1185">Reference proteome</keyword>
<dbReference type="Proteomes" id="UP000799538">
    <property type="component" value="Unassembled WGS sequence"/>
</dbReference>
<dbReference type="EMBL" id="ML992545">
    <property type="protein sequence ID" value="KAF2218437.1"/>
    <property type="molecule type" value="Genomic_DNA"/>
</dbReference>
<dbReference type="GO" id="GO:0016874">
    <property type="term" value="F:ligase activity"/>
    <property type="evidence" value="ECO:0007669"/>
    <property type="project" value="UniProtKB-KW"/>
</dbReference>
<organism evidence="2 3">
    <name type="scientific">Elsinoe ampelina</name>
    <dbReference type="NCBI Taxonomy" id="302913"/>
    <lineage>
        <taxon>Eukaryota</taxon>
        <taxon>Fungi</taxon>
        <taxon>Dikarya</taxon>
        <taxon>Ascomycota</taxon>
        <taxon>Pezizomycotina</taxon>
        <taxon>Dothideomycetes</taxon>
        <taxon>Dothideomycetidae</taxon>
        <taxon>Myriangiales</taxon>
        <taxon>Elsinoaceae</taxon>
        <taxon>Elsinoe</taxon>
    </lineage>
</organism>
<feature type="region of interest" description="Disordered" evidence="1">
    <location>
        <begin position="1"/>
        <end position="23"/>
    </location>
</feature>
<dbReference type="AlphaFoldDB" id="A0A6A6FY94"/>
<protein>
    <submittedName>
        <fullName evidence="2">RNA ligase/cyclic nucleotide phosphodiesterase</fullName>
    </submittedName>
</protein>
<dbReference type="OrthoDB" id="2967263at2759"/>
<sequence length="308" mass="34827">MPASYTFEDLSGTTASSSGNPYDGLIEACNDDPKQIQAKYETHRNTREGQQKAKLLSPAFDAVIVDETLLKLETQPGFEDPRHCLVFWARPPKAVRSLISEVQQRLKEVAPRLWLMPEDCLHTTTLEITHSLTEPEITDLVNRLKPVASKVVNYTLDHRARIIKPKITYDAQAMALSFLPAAGEGRSAADDKFTYHHLRKELWSVCTEAGVKVESRYVVPSAHLTIGRFIFADEFKKSDGSFDHDRMQKLVEVIEQTNKWLEQTYWPDAEGRIKEGGEWILGQEKGLDHRRGTIWYGGGETVVLGKGF</sequence>
<dbReference type="SUPFAM" id="SSF55144">
    <property type="entry name" value="LigT-like"/>
    <property type="match status" value="1"/>
</dbReference>
<dbReference type="Gene3D" id="3.90.1140.10">
    <property type="entry name" value="Cyclic phosphodiesterase"/>
    <property type="match status" value="1"/>
</dbReference>
<evidence type="ECO:0000256" key="1">
    <source>
        <dbReference type="SAM" id="MobiDB-lite"/>
    </source>
</evidence>
<accession>A0A6A6FY94</accession>
<evidence type="ECO:0000313" key="3">
    <source>
        <dbReference type="Proteomes" id="UP000799538"/>
    </source>
</evidence>
<feature type="compositionally biased region" description="Polar residues" evidence="1">
    <location>
        <begin position="11"/>
        <end position="20"/>
    </location>
</feature>
<reference evidence="3" key="1">
    <citation type="journal article" date="2020" name="Stud. Mycol.">
        <title>101 Dothideomycetes genomes: A test case for predicting lifestyles and emergence of pathogens.</title>
        <authorList>
            <person name="Haridas S."/>
            <person name="Albert R."/>
            <person name="Binder M."/>
            <person name="Bloem J."/>
            <person name="LaButti K."/>
            <person name="Salamov A."/>
            <person name="Andreopoulos B."/>
            <person name="Baker S."/>
            <person name="Barry K."/>
            <person name="Bills G."/>
            <person name="Bluhm B."/>
            <person name="Cannon C."/>
            <person name="Castanera R."/>
            <person name="Culley D."/>
            <person name="Daum C."/>
            <person name="Ezra D."/>
            <person name="Gonzalez J."/>
            <person name="Henrissat B."/>
            <person name="Kuo A."/>
            <person name="Liang C."/>
            <person name="Lipzen A."/>
            <person name="Lutzoni F."/>
            <person name="Magnuson J."/>
            <person name="Mondo S."/>
            <person name="Nolan M."/>
            <person name="Ohm R."/>
            <person name="Pangilinan J."/>
            <person name="Park H.-J."/>
            <person name="Ramirez L."/>
            <person name="Alfaro M."/>
            <person name="Sun H."/>
            <person name="Tritt A."/>
            <person name="Yoshinaga Y."/>
            <person name="Zwiers L.-H."/>
            <person name="Turgeon B."/>
            <person name="Goodwin S."/>
            <person name="Spatafora J."/>
            <person name="Crous P."/>
            <person name="Grigoriev I."/>
        </authorList>
    </citation>
    <scope>NUCLEOTIDE SEQUENCE [LARGE SCALE GENOMIC DNA]</scope>
    <source>
        <strain evidence="3">CECT 20119</strain>
    </source>
</reference>
<dbReference type="InterPro" id="IPR009097">
    <property type="entry name" value="Cyclic_Pdiesterase"/>
</dbReference>